<dbReference type="RefSeq" id="WP_164719609.1">
    <property type="nucleotide sequence ID" value="NZ_AP028155.1"/>
</dbReference>
<evidence type="ECO:0000259" key="2">
    <source>
        <dbReference type="Pfam" id="PF16323"/>
    </source>
</evidence>
<name>A0A7W6I142_9BACT</name>
<protein>
    <recommendedName>
        <fullName evidence="2">DUF4959 domain-containing protein</fullName>
    </recommendedName>
</protein>
<reference evidence="3 4" key="1">
    <citation type="submission" date="2020-08" db="EMBL/GenBank/DDBJ databases">
        <title>Genomic Encyclopedia of Type Strains, Phase IV (KMG-IV): sequencing the most valuable type-strain genomes for metagenomic binning, comparative biology and taxonomic classification.</title>
        <authorList>
            <person name="Goeker M."/>
        </authorList>
    </citation>
    <scope>NUCLEOTIDE SEQUENCE [LARGE SCALE GENOMIC DNA]</scope>
    <source>
        <strain evidence="3 4">DSM 105721</strain>
    </source>
</reference>
<evidence type="ECO:0000256" key="1">
    <source>
        <dbReference type="SAM" id="SignalP"/>
    </source>
</evidence>
<dbReference type="PROSITE" id="PS51257">
    <property type="entry name" value="PROKAR_LIPOPROTEIN"/>
    <property type="match status" value="1"/>
</dbReference>
<organism evidence="3 4">
    <name type="scientific">Butyricimonas faecihominis</name>
    <dbReference type="NCBI Taxonomy" id="1472416"/>
    <lineage>
        <taxon>Bacteria</taxon>
        <taxon>Pseudomonadati</taxon>
        <taxon>Bacteroidota</taxon>
        <taxon>Bacteroidia</taxon>
        <taxon>Bacteroidales</taxon>
        <taxon>Odoribacteraceae</taxon>
        <taxon>Butyricimonas</taxon>
    </lineage>
</organism>
<proteinExistence type="predicted"/>
<feature type="domain" description="DUF4959" evidence="2">
    <location>
        <begin position="35"/>
        <end position="117"/>
    </location>
</feature>
<comment type="caution">
    <text evidence="3">The sequence shown here is derived from an EMBL/GenBank/DDBJ whole genome shotgun (WGS) entry which is preliminary data.</text>
</comment>
<feature type="chain" id="PRO_5031155344" description="DUF4959 domain-containing protein" evidence="1">
    <location>
        <begin position="17"/>
        <end position="492"/>
    </location>
</feature>
<evidence type="ECO:0000313" key="3">
    <source>
        <dbReference type="EMBL" id="MBB4028158.1"/>
    </source>
</evidence>
<dbReference type="Pfam" id="PF16323">
    <property type="entry name" value="DUF4959"/>
    <property type="match status" value="1"/>
</dbReference>
<dbReference type="InterPro" id="IPR032527">
    <property type="entry name" value="DUF4959"/>
</dbReference>
<feature type="signal peptide" evidence="1">
    <location>
        <begin position="1"/>
        <end position="16"/>
    </location>
</feature>
<gene>
    <name evidence="3" type="ORF">GGR14_003986</name>
</gene>
<dbReference type="EMBL" id="JACIES010000018">
    <property type="protein sequence ID" value="MBB4028158.1"/>
    <property type="molecule type" value="Genomic_DNA"/>
</dbReference>
<keyword evidence="4" id="KW-1185">Reference proteome</keyword>
<accession>A0A7W6I142</accession>
<sequence>MKCKLLIAMFVASVFAACSDDDKIGFDLPVDVSQEAIRFTPAPGGAVMHYSLPEDKEVFGIRVRYNSVWGETVVKDGSYLNDSLLLDGFTEMQSAVSAQVSYFNRAMVETEPVEVTFATEKSATVALFDGIKVNSFWGGFSVMYDAPETVNGLIHVFYIGENPKTHEPDSILMASLAIVEGGDTINIPIKQRMDAVDVVVRTDDFKGRRVKQEVVKGVTVLLQDTLMRDKFDFRYTGQAVEDDTYKLGVEYLFDGDKKGKKAFLARQDNRKYEYYTFLTDGGTFDEKFIIDLKEEKVPAAINLYAFVCMGKDGHYYTSSDANLSKWWSKSGENYKTRLPSVVKVYGTNDASLLNADNEVVKSSAVLLASHAEDKDICALTAPLFVDEFDFMAAAIKEFKGTWVYRSDVYGNYASDEFGMMTTLLDLGEARFDEEEPVCLNLQFNYTGATYRYLIMIVEDTFAGFNFIKRNFNEGQYVTLNELEVCVKAESNQ</sequence>
<dbReference type="Proteomes" id="UP000546007">
    <property type="component" value="Unassembled WGS sequence"/>
</dbReference>
<dbReference type="GeneID" id="93102081"/>
<evidence type="ECO:0000313" key="4">
    <source>
        <dbReference type="Proteomes" id="UP000546007"/>
    </source>
</evidence>
<keyword evidence="1" id="KW-0732">Signal</keyword>
<dbReference type="AlphaFoldDB" id="A0A7W6I142"/>